<gene>
    <name evidence="18 20" type="primary">E7</name>
</gene>
<keyword evidence="3 18" id="KW-1048">Host nucleus</keyword>
<dbReference type="GO" id="GO:0003677">
    <property type="term" value="F:DNA binding"/>
    <property type="evidence" value="ECO:0007669"/>
    <property type="project" value="UniProtKB-UniRule"/>
</dbReference>
<dbReference type="GO" id="GO:0006351">
    <property type="term" value="P:DNA-templated transcription"/>
    <property type="evidence" value="ECO:0007669"/>
    <property type="project" value="UniProtKB-UniRule"/>
</dbReference>
<dbReference type="GO" id="GO:0019904">
    <property type="term" value="F:protein domain specific binding"/>
    <property type="evidence" value="ECO:0007669"/>
    <property type="project" value="UniProtKB-UniRule"/>
</dbReference>
<evidence type="ECO:0000256" key="14">
    <source>
        <dbReference type="ARBA" id="ARBA00023200"/>
    </source>
</evidence>
<evidence type="ECO:0000256" key="2">
    <source>
        <dbReference type="ARBA" id="ARBA00022518"/>
    </source>
</evidence>
<keyword evidence="6 18" id="KW-0479">Metal-binding</keyword>
<evidence type="ECO:0000256" key="12">
    <source>
        <dbReference type="ARBA" id="ARBA00023159"/>
    </source>
</evidence>
<dbReference type="GO" id="GO:0052170">
    <property type="term" value="P:symbiont-mediated suppression of host innate immune response"/>
    <property type="evidence" value="ECO:0007669"/>
    <property type="project" value="UniProtKB-KW"/>
</dbReference>
<evidence type="ECO:0000256" key="13">
    <source>
        <dbReference type="ARBA" id="ARBA00023163"/>
    </source>
</evidence>
<keyword evidence="14 18" id="KW-1035">Host cytoplasm</keyword>
<dbReference type="EMBL" id="MH777198">
    <property type="protein sequence ID" value="AYA93662.1"/>
    <property type="molecule type" value="Genomic_DNA"/>
</dbReference>
<proteinExistence type="inferred from homology"/>
<keyword evidence="8 18" id="KW-1114">Inhibition of host interferon signaling pathway by virus</keyword>
<dbReference type="EMBL" id="KY780961">
    <property type="protein sequence ID" value="ARG42050.1"/>
    <property type="molecule type" value="Genomic_DNA"/>
</dbReference>
<evidence type="ECO:0000256" key="15">
    <source>
        <dbReference type="ARBA" id="ARBA00023258"/>
    </source>
</evidence>
<evidence type="ECO:0000256" key="6">
    <source>
        <dbReference type="ARBA" id="ARBA00022723"/>
    </source>
</evidence>
<evidence type="ECO:0000256" key="19">
    <source>
        <dbReference type="PIRNR" id="PIRNR003407"/>
    </source>
</evidence>
<protein>
    <recommendedName>
        <fullName evidence="18 19">Protein E7</fullName>
    </recommendedName>
</protein>
<evidence type="ECO:0000256" key="16">
    <source>
        <dbReference type="ARBA" id="ARBA00023280"/>
    </source>
</evidence>
<keyword evidence="12 18" id="KW-0010">Activator</keyword>
<comment type="domain">
    <text evidence="18">The E7 terminal domain is an intrinsically disordered domain, whose flexibility and conformational transitions confer target adaptability to the oncoprotein. It allows adaptation to a variety of protein targets and exposes the PEST degradation sequence that regulates its turnover in the cell.</text>
</comment>
<dbReference type="GO" id="GO:0008270">
    <property type="term" value="F:zinc ion binding"/>
    <property type="evidence" value="ECO:0007669"/>
    <property type="project" value="UniProtKB-KW"/>
</dbReference>
<keyword evidence="9 18" id="KW-0862">Zinc</keyword>
<evidence type="ECO:0000256" key="10">
    <source>
        <dbReference type="ARBA" id="ARBA00023015"/>
    </source>
</evidence>
<feature type="short sequence motif" description="Nuclear export signal" evidence="18">
    <location>
        <begin position="68"/>
        <end position="76"/>
    </location>
</feature>
<dbReference type="GO" id="GO:0039502">
    <property type="term" value="P:symbiont-mediated suppression of host type I interferon-mediated signaling pathway"/>
    <property type="evidence" value="ECO:0007669"/>
    <property type="project" value="UniProtKB-UniRule"/>
</dbReference>
<dbReference type="PIRSF" id="PIRSF003407">
    <property type="entry name" value="Papvi_E7"/>
    <property type="match status" value="1"/>
</dbReference>
<reference evidence="20" key="1">
    <citation type="journal article" date="2017" name="Genome Announc.">
        <title>Genome Sequence of a Novel Human Gammapapillomavirus Isolated from Skin.</title>
        <authorList>
            <person name="Dutta S."/>
            <person name="Robitaille A."/>
            <person name="Olivier M."/>
            <person name="Rollison D.E."/>
            <person name="Tommasino M."/>
            <person name="Gheit T."/>
        </authorList>
    </citation>
    <scope>NUCLEOTIDE SEQUENCE</scope>
    <source>
        <strain evidence="20">MTS2</strain>
    </source>
</reference>
<evidence type="ECO:0000256" key="3">
    <source>
        <dbReference type="ARBA" id="ARBA00022562"/>
    </source>
</evidence>
<keyword evidence="13 18" id="KW-0804">Transcription</keyword>
<dbReference type="SUPFAM" id="SSF161234">
    <property type="entry name" value="E7 C-terminal domain-like"/>
    <property type="match status" value="1"/>
</dbReference>
<name>A0A1W5VLK9_9PAPI</name>
<dbReference type="GO" id="GO:0003700">
    <property type="term" value="F:DNA-binding transcription factor activity"/>
    <property type="evidence" value="ECO:0007669"/>
    <property type="project" value="UniProtKB-UniRule"/>
</dbReference>
<evidence type="ECO:0000256" key="8">
    <source>
        <dbReference type="ARBA" id="ARBA00022830"/>
    </source>
</evidence>
<comment type="caution">
    <text evidence="18">Lacks conserved residue(s) required for the propagation of feature annotation.</text>
</comment>
<comment type="function">
    <text evidence="19">E7 protein has both transforming and trans-activating activities.</text>
</comment>
<organism evidence="20">
    <name type="scientific">Human papillomavirus</name>
    <dbReference type="NCBI Taxonomy" id="10566"/>
    <lineage>
        <taxon>Viruses</taxon>
        <taxon>Monodnaviria</taxon>
        <taxon>Shotokuvirae</taxon>
        <taxon>Cossaviricota</taxon>
        <taxon>Papovaviricetes</taxon>
        <taxon>Zurhausenvirales</taxon>
        <taxon>Papillomaviridae</taxon>
    </lineage>
</organism>
<dbReference type="HAMAP" id="MF_04004">
    <property type="entry name" value="PPV_E7"/>
    <property type="match status" value="1"/>
</dbReference>
<keyword evidence="1 18" id="KW-1121">Modulation of host cell cycle by virus</keyword>
<keyword evidence="11 18" id="KW-0238">DNA-binding</keyword>
<evidence type="ECO:0000313" key="20">
    <source>
        <dbReference type="EMBL" id="ARG42050.1"/>
    </source>
</evidence>
<evidence type="ECO:0000313" key="21">
    <source>
        <dbReference type="EMBL" id="AYA93662.1"/>
    </source>
</evidence>
<comment type="similarity">
    <text evidence="18 19">Belongs to the papillomaviridae E7 protein family.</text>
</comment>
<comment type="PTM">
    <text evidence="18">Highly phosphorylated.</text>
</comment>
<reference evidence="21" key="2">
    <citation type="journal article" date="2018" name="Nat. Med.">
        <title>Expanded skin virome in DOCK8-deficient patients.</title>
        <authorList>
            <consortium name="NISC Comparative Sequencing Program"/>
            <person name="Tirosh O."/>
            <person name="Conlan S."/>
            <person name="Deming C."/>
            <person name="Lee-Lin S.Q."/>
            <person name="Huang X."/>
            <person name="Su H.C."/>
            <person name="Freeman A.F."/>
            <person name="Segre J.A."/>
            <person name="Kong H.H."/>
        </authorList>
    </citation>
    <scope>NUCLEOTIDE SEQUENCE</scope>
    <source>
        <strain evidence="21">HPV-mSK_053</strain>
    </source>
</reference>
<comment type="function">
    <text evidence="18">Plays a role in viral genome replication by driving entry of quiescent cells into the cell cycle. Stimulation of progression from G1 to S phase allows the virus to efficiently use the cellular DNA replicating machinery to achieve viral genome replication. E7 protein has both transforming and trans-activating activities. Induces the disassembly of the E2F1 transcription factor from RB1, with subsequent transcriptional activation of E2F1-regulated S-phase genes. Interferes with host histone deacetylation mediated by HDAC1 and HDAC2, leading to transcription activation. Plays also a role in the inhibition of both antiviral and antiproliferative functions of host interferon alpha. Interaction with host TMEM173/STING impairs the ability of TMEM173/STING to sense cytosolic DNA and promote the production of type I interferon (IFN-alpha and IFN-beta).</text>
</comment>
<evidence type="ECO:0000256" key="1">
    <source>
        <dbReference type="ARBA" id="ARBA00022504"/>
    </source>
</evidence>
<feature type="zinc finger region" evidence="18">
    <location>
        <begin position="50"/>
        <end position="86"/>
    </location>
</feature>
<evidence type="ECO:0000256" key="4">
    <source>
        <dbReference type="ARBA" id="ARBA00022581"/>
    </source>
</evidence>
<dbReference type="GO" id="GO:0042025">
    <property type="term" value="C:host cell nucleus"/>
    <property type="evidence" value="ECO:0007669"/>
    <property type="project" value="UniProtKB-SubCell"/>
</dbReference>
<evidence type="ECO:0000256" key="7">
    <source>
        <dbReference type="ARBA" id="ARBA00022771"/>
    </source>
</evidence>
<evidence type="ECO:0000256" key="11">
    <source>
        <dbReference type="ARBA" id="ARBA00023125"/>
    </source>
</evidence>
<keyword evidence="15" id="KW-0922">Interferon antiviral system evasion</keyword>
<dbReference type="Gene3D" id="3.30.160.330">
    <property type="match status" value="1"/>
</dbReference>
<keyword evidence="17 18" id="KW-1078">G1/S host cell cycle checkpoint dysregulation by virus</keyword>
<dbReference type="InterPro" id="IPR000148">
    <property type="entry name" value="Papilloma_E7"/>
</dbReference>
<evidence type="ECO:0000256" key="17">
    <source>
        <dbReference type="ARBA" id="ARBA00023309"/>
    </source>
</evidence>
<keyword evidence="2 18" id="KW-0244">Early protein</keyword>
<comment type="subunit">
    <text evidence="18">Homodimer. Homooligomer. Interacts with host RB1; this interaction induces dissociation of RB1-E2F1 complex thereby disrupting RB1 activity. Interacts with host EP300; this interaction represses EP300 transcriptional activity. Interacts with protein E2; this interaction inhibits E7 oncogenic activity. Interacts with host TMEM173/STING; this interaction impairs the ability of TMEM173/STING to sense cytosolic DNA and promote the production of type I interferon (IFN-alpha and IFN-beta).</text>
</comment>
<keyword evidence="4 18" id="KW-0945">Host-virus interaction</keyword>
<keyword evidence="5 18" id="KW-1090">Inhibition of host innate immune response by virus</keyword>
<accession>A0A1W5VLK9</accession>
<keyword evidence="10 18" id="KW-0805">Transcription regulation</keyword>
<comment type="subcellular location">
    <subcellularLocation>
        <location evidence="18">Host cytoplasm</location>
    </subcellularLocation>
    <subcellularLocation>
        <location evidence="18">Host nucleus</location>
    </subcellularLocation>
    <text evidence="18">Predominantly found in the host nucleus.</text>
</comment>
<evidence type="ECO:0000256" key="9">
    <source>
        <dbReference type="ARBA" id="ARBA00022833"/>
    </source>
</evidence>
<keyword evidence="7 18" id="KW-0863">Zinc-finger</keyword>
<sequence length="94" mass="10295">MHGAVANIQDIVLQDVNDLILPANLLSNEDLSPEAEQEIDHSPFKVIVHCSSCECRLKFTVTASPDGIRGFQQLLLGQLSFLCTGCSKNYRYGG</sequence>
<dbReference type="GO" id="GO:0030430">
    <property type="term" value="C:host cell cytoplasm"/>
    <property type="evidence" value="ECO:0007669"/>
    <property type="project" value="UniProtKB-SubCell"/>
</dbReference>
<evidence type="ECO:0000256" key="18">
    <source>
        <dbReference type="HAMAP-Rule" id="MF_04004"/>
    </source>
</evidence>
<dbReference type="GO" id="GO:0039645">
    <property type="term" value="P:symbiont-mediated perturbation of host cell cycle G1/S transition checkpoint"/>
    <property type="evidence" value="ECO:0007669"/>
    <property type="project" value="UniProtKB-UniRule"/>
</dbReference>
<evidence type="ECO:0000256" key="5">
    <source>
        <dbReference type="ARBA" id="ARBA00022632"/>
    </source>
</evidence>
<keyword evidence="16 18" id="KW-0899">Viral immunoevasion</keyword>
<dbReference type="Pfam" id="PF00527">
    <property type="entry name" value="E7"/>
    <property type="match status" value="1"/>
</dbReference>